<accession>F6CWP0</accession>
<sequence>MKDDLSPHPRKRIQIHPQKNVAWTRLYAGGLSE</sequence>
<name>F6CWP0_MARPP</name>
<keyword evidence="2" id="KW-1185">Reference proteome</keyword>
<proteinExistence type="predicted"/>
<dbReference type="EMBL" id="CP002771">
    <property type="protein sequence ID" value="AEF54390.1"/>
    <property type="molecule type" value="Genomic_DNA"/>
</dbReference>
<reference evidence="1 2" key="1">
    <citation type="journal article" date="2012" name="Stand. Genomic Sci.">
        <title>Complete genome sequence of Marinomonas posidonica type strain (IVIA-Po-181(T)).</title>
        <authorList>
            <person name="Lucas-Elio P."/>
            <person name="Goodwin L."/>
            <person name="Woyke T."/>
            <person name="Pitluck S."/>
            <person name="Nolan M."/>
            <person name="Kyrpides N.C."/>
            <person name="Detter J.C."/>
            <person name="Copeland A."/>
            <person name="Lu M."/>
            <person name="Bruce D."/>
            <person name="Detter C."/>
            <person name="Tapia R."/>
            <person name="Han S."/>
            <person name="Land M.L."/>
            <person name="Ivanova N."/>
            <person name="Mikhailova N."/>
            <person name="Johnston A.W."/>
            <person name="Sanchez-Amat A."/>
        </authorList>
    </citation>
    <scope>NUCLEOTIDE SEQUENCE [LARGE SCALE GENOMIC DNA]</scope>
    <source>
        <strain evidence="2">CECT 7376 / NCIMB 14433 / IVIA-Po-181</strain>
    </source>
</reference>
<evidence type="ECO:0000313" key="2">
    <source>
        <dbReference type="Proteomes" id="UP000009230"/>
    </source>
</evidence>
<dbReference type="Proteomes" id="UP000009230">
    <property type="component" value="Chromosome"/>
</dbReference>
<organism evidence="1 2">
    <name type="scientific">Marinomonas posidonica (strain CECT 7376 / NCIMB 14433 / IVIA-Po-181)</name>
    <dbReference type="NCBI Taxonomy" id="491952"/>
    <lineage>
        <taxon>Bacteria</taxon>
        <taxon>Pseudomonadati</taxon>
        <taxon>Pseudomonadota</taxon>
        <taxon>Gammaproteobacteria</taxon>
        <taxon>Oceanospirillales</taxon>
        <taxon>Oceanospirillaceae</taxon>
        <taxon>Marinomonas</taxon>
    </lineage>
</organism>
<evidence type="ECO:0000313" key="1">
    <source>
        <dbReference type="EMBL" id="AEF54390.1"/>
    </source>
</evidence>
<gene>
    <name evidence="1" type="ordered locus">Mar181_1347</name>
</gene>
<dbReference type="HOGENOM" id="CLU_3382631_0_0_6"/>
<protein>
    <submittedName>
        <fullName evidence="1">Uncharacterized protein</fullName>
    </submittedName>
</protein>
<dbReference type="AlphaFoldDB" id="F6CWP0"/>
<dbReference type="KEGG" id="mpc:Mar181_1347"/>
<dbReference type="STRING" id="491952.Mar181_1347"/>